<feature type="transmembrane region" description="Helical" evidence="1">
    <location>
        <begin position="17"/>
        <end position="33"/>
    </location>
</feature>
<evidence type="ECO:0000313" key="3">
    <source>
        <dbReference type="Proteomes" id="UP000244811"/>
    </source>
</evidence>
<keyword evidence="1" id="KW-0812">Transmembrane</keyword>
<organism evidence="2 3">
    <name type="scientific">Theileria orientalis</name>
    <dbReference type="NCBI Taxonomy" id="68886"/>
    <lineage>
        <taxon>Eukaryota</taxon>
        <taxon>Sar</taxon>
        <taxon>Alveolata</taxon>
        <taxon>Apicomplexa</taxon>
        <taxon>Aconoidasida</taxon>
        <taxon>Piroplasmida</taxon>
        <taxon>Theileriidae</taxon>
        <taxon>Theileria</taxon>
    </lineage>
</organism>
<proteinExistence type="predicted"/>
<sequence length="67" mass="7533">MLSIDEFLVSIAKLKPLVWPLLVGISSAVLFYFQTSRYSRLKPPESDDLKSSGKKNQLTVSIYANEV</sequence>
<dbReference type="EMBL" id="CP056071">
    <property type="protein sequence ID" value="UVC49878.1"/>
    <property type="molecule type" value="Genomic_DNA"/>
</dbReference>
<gene>
    <name evidence="2" type="ORF">MACK_003495</name>
</gene>
<reference evidence="2" key="1">
    <citation type="submission" date="2022-07" db="EMBL/GenBank/DDBJ databases">
        <title>Evaluation of T. orientalis genome assembly methods using nanopore sequencing and analysis of variation between genomes.</title>
        <authorList>
            <person name="Yam J."/>
            <person name="Micallef M.L."/>
            <person name="Liu M."/>
            <person name="Djordjevic S.P."/>
            <person name="Bogema D.R."/>
            <person name="Jenkins C."/>
        </authorList>
    </citation>
    <scope>NUCLEOTIDE SEQUENCE</scope>
    <source>
        <strain evidence="2">Goon Nure</strain>
    </source>
</reference>
<accession>A0A976SJ97</accession>
<keyword evidence="1" id="KW-1133">Transmembrane helix</keyword>
<protein>
    <submittedName>
        <fullName evidence="2">Uncharacterized protein</fullName>
    </submittedName>
</protein>
<dbReference type="Proteomes" id="UP000244811">
    <property type="component" value="Chromosome 2"/>
</dbReference>
<name>A0A976SJ97_THEOR</name>
<evidence type="ECO:0000256" key="1">
    <source>
        <dbReference type="SAM" id="Phobius"/>
    </source>
</evidence>
<evidence type="ECO:0000313" key="2">
    <source>
        <dbReference type="EMBL" id="UVC49878.1"/>
    </source>
</evidence>
<dbReference type="AlphaFoldDB" id="A0A976SJ97"/>
<keyword evidence="1" id="KW-0472">Membrane</keyword>